<keyword evidence="2" id="KW-1185">Reference proteome</keyword>
<evidence type="ECO:0000313" key="2">
    <source>
        <dbReference type="Proteomes" id="UP001164250"/>
    </source>
</evidence>
<accession>A0ACC0ZPX7</accession>
<proteinExistence type="predicted"/>
<comment type="caution">
    <text evidence="1">The sequence shown here is derived from an EMBL/GenBank/DDBJ whole genome shotgun (WGS) entry which is preliminary data.</text>
</comment>
<gene>
    <name evidence="1" type="ORF">Patl1_34154</name>
</gene>
<evidence type="ECO:0000313" key="1">
    <source>
        <dbReference type="EMBL" id="KAJ0074824.1"/>
    </source>
</evidence>
<reference evidence="2" key="1">
    <citation type="journal article" date="2023" name="G3 (Bethesda)">
        <title>Genome assembly and association tests identify interacting loci associated with vigor, precocity, and sex in interspecific pistachio rootstocks.</title>
        <authorList>
            <person name="Palmer W."/>
            <person name="Jacygrad E."/>
            <person name="Sagayaradj S."/>
            <person name="Cavanaugh K."/>
            <person name="Han R."/>
            <person name="Bertier L."/>
            <person name="Beede B."/>
            <person name="Kafkas S."/>
            <person name="Golino D."/>
            <person name="Preece J."/>
            <person name="Michelmore R."/>
        </authorList>
    </citation>
    <scope>NUCLEOTIDE SEQUENCE [LARGE SCALE GENOMIC DNA]</scope>
</reference>
<protein>
    <submittedName>
        <fullName evidence="1">Uncharacterized protein</fullName>
    </submittedName>
</protein>
<dbReference type="EMBL" id="CM047910">
    <property type="protein sequence ID" value="KAJ0074824.1"/>
    <property type="molecule type" value="Genomic_DNA"/>
</dbReference>
<sequence>MEKTKVQSLLIVFLLLGLLSMQPVAASFKRCYRHCVKRCIFTIIINPAQCLLSCLGECLGGHNDNTSLTSNDFCDVGCVSSLCFNLMTKENLQKPGGKEKVEGCLDSCSTSYCAKN</sequence>
<dbReference type="Proteomes" id="UP001164250">
    <property type="component" value="Chromosome 15"/>
</dbReference>
<name>A0ACC0ZPX7_9ROSI</name>
<organism evidence="1 2">
    <name type="scientific">Pistacia atlantica</name>
    <dbReference type="NCBI Taxonomy" id="434234"/>
    <lineage>
        <taxon>Eukaryota</taxon>
        <taxon>Viridiplantae</taxon>
        <taxon>Streptophyta</taxon>
        <taxon>Embryophyta</taxon>
        <taxon>Tracheophyta</taxon>
        <taxon>Spermatophyta</taxon>
        <taxon>Magnoliopsida</taxon>
        <taxon>eudicotyledons</taxon>
        <taxon>Gunneridae</taxon>
        <taxon>Pentapetalae</taxon>
        <taxon>rosids</taxon>
        <taxon>malvids</taxon>
        <taxon>Sapindales</taxon>
        <taxon>Anacardiaceae</taxon>
        <taxon>Pistacia</taxon>
    </lineage>
</organism>